<keyword evidence="2" id="KW-1185">Reference proteome</keyword>
<evidence type="ECO:0000313" key="1">
    <source>
        <dbReference type="EMBL" id="KAI3739182.1"/>
    </source>
</evidence>
<sequence length="296" mass="32839">MDERQRSIGRLGSRRRRMTVVGFDFCGREEQWFSLSPFPVRSIEEGFGGSWHCATVQARDQDSKFQSQTSKTSSIAEDIEAAGLISSARNYNYDINEWRGRGREMAMRELVTGGAEFAVPGSSSSSNPLGALANALIGSSSQKDFTGSTCNNHHTAETLFPKVPALLENSKLMNFGSNDHYLKCIKSAYDFASDELLNLMKDKYDLIGNLRSIKHYLLLDQRLLRKYVLGNCRLLIPQVKTVILASFTLCIAIVGKKIPLAPGSVQPQQSRNLLSTPDNLQIAQGVGPQNHNFDMN</sequence>
<accession>A0ACB9CYL6</accession>
<dbReference type="Proteomes" id="UP001055811">
    <property type="component" value="Linkage Group LG05"/>
</dbReference>
<organism evidence="1 2">
    <name type="scientific">Cichorium intybus</name>
    <name type="common">Chicory</name>
    <dbReference type="NCBI Taxonomy" id="13427"/>
    <lineage>
        <taxon>Eukaryota</taxon>
        <taxon>Viridiplantae</taxon>
        <taxon>Streptophyta</taxon>
        <taxon>Embryophyta</taxon>
        <taxon>Tracheophyta</taxon>
        <taxon>Spermatophyta</taxon>
        <taxon>Magnoliopsida</taxon>
        <taxon>eudicotyledons</taxon>
        <taxon>Gunneridae</taxon>
        <taxon>Pentapetalae</taxon>
        <taxon>asterids</taxon>
        <taxon>campanulids</taxon>
        <taxon>Asterales</taxon>
        <taxon>Asteraceae</taxon>
        <taxon>Cichorioideae</taxon>
        <taxon>Cichorieae</taxon>
        <taxon>Cichoriinae</taxon>
        <taxon>Cichorium</taxon>
    </lineage>
</organism>
<reference evidence="1 2" key="2">
    <citation type="journal article" date="2022" name="Mol. Ecol. Resour.">
        <title>The genomes of chicory, endive, great burdock and yacon provide insights into Asteraceae paleo-polyploidization history and plant inulin production.</title>
        <authorList>
            <person name="Fan W."/>
            <person name="Wang S."/>
            <person name="Wang H."/>
            <person name="Wang A."/>
            <person name="Jiang F."/>
            <person name="Liu H."/>
            <person name="Zhao H."/>
            <person name="Xu D."/>
            <person name="Zhang Y."/>
        </authorList>
    </citation>
    <scope>NUCLEOTIDE SEQUENCE [LARGE SCALE GENOMIC DNA]</scope>
    <source>
        <strain evidence="2">cv. Punajuju</strain>
        <tissue evidence="1">Leaves</tissue>
    </source>
</reference>
<proteinExistence type="predicted"/>
<gene>
    <name evidence="1" type="ORF">L2E82_29580</name>
</gene>
<protein>
    <submittedName>
        <fullName evidence="1">Uncharacterized protein</fullName>
    </submittedName>
</protein>
<comment type="caution">
    <text evidence="1">The sequence shown here is derived from an EMBL/GenBank/DDBJ whole genome shotgun (WGS) entry which is preliminary data.</text>
</comment>
<reference evidence="2" key="1">
    <citation type="journal article" date="2022" name="Mol. Ecol. Resour.">
        <title>The genomes of chicory, endive, great burdock and yacon provide insights into Asteraceae palaeo-polyploidization history and plant inulin production.</title>
        <authorList>
            <person name="Fan W."/>
            <person name="Wang S."/>
            <person name="Wang H."/>
            <person name="Wang A."/>
            <person name="Jiang F."/>
            <person name="Liu H."/>
            <person name="Zhao H."/>
            <person name="Xu D."/>
            <person name="Zhang Y."/>
        </authorList>
    </citation>
    <scope>NUCLEOTIDE SEQUENCE [LARGE SCALE GENOMIC DNA]</scope>
    <source>
        <strain evidence="2">cv. Punajuju</strain>
    </source>
</reference>
<name>A0ACB9CYL6_CICIN</name>
<evidence type="ECO:0000313" key="2">
    <source>
        <dbReference type="Proteomes" id="UP001055811"/>
    </source>
</evidence>
<dbReference type="EMBL" id="CM042013">
    <property type="protein sequence ID" value="KAI3739182.1"/>
    <property type="molecule type" value="Genomic_DNA"/>
</dbReference>